<dbReference type="InterPro" id="IPR037883">
    <property type="entry name" value="Knr4/Smi1-like_sf"/>
</dbReference>
<proteinExistence type="predicted"/>
<feature type="region of interest" description="Disordered" evidence="1">
    <location>
        <begin position="168"/>
        <end position="195"/>
    </location>
</feature>
<comment type="caution">
    <text evidence="2">The sequence shown here is derived from an EMBL/GenBank/DDBJ whole genome shotgun (WGS) entry which is preliminary data.</text>
</comment>
<evidence type="ECO:0000313" key="3">
    <source>
        <dbReference type="Proteomes" id="UP001285521"/>
    </source>
</evidence>
<reference evidence="2 3" key="1">
    <citation type="submission" date="2023-11" db="EMBL/GenBank/DDBJ databases">
        <title>Lentzea sokolovensis, sp. nov., Lentzea kristufkii, sp. nov., and Lentzea miocenensis, sp. nov., rare actinobacteria from Sokolov Coal Basin, Miocene lacustrine sediment, Czech Republic.</title>
        <authorList>
            <person name="Lara A."/>
            <person name="Kotroba L."/>
            <person name="Nouioui I."/>
            <person name="Neumann-Schaal M."/>
            <person name="Mast Y."/>
            <person name="Chronakova A."/>
        </authorList>
    </citation>
    <scope>NUCLEOTIDE SEQUENCE [LARGE SCALE GENOMIC DNA]</scope>
    <source>
        <strain evidence="2 3">BCCO 10_0856</strain>
    </source>
</reference>
<evidence type="ECO:0000256" key="1">
    <source>
        <dbReference type="SAM" id="MobiDB-lite"/>
    </source>
</evidence>
<dbReference type="EMBL" id="JAXAVW010000020">
    <property type="protein sequence ID" value="MDX8033332.1"/>
    <property type="molecule type" value="Genomic_DNA"/>
</dbReference>
<dbReference type="RefSeq" id="WP_319968362.1">
    <property type="nucleotide sequence ID" value="NZ_JAXAVW010000020.1"/>
</dbReference>
<dbReference type="SUPFAM" id="SSF160631">
    <property type="entry name" value="SMI1/KNR4-like"/>
    <property type="match status" value="1"/>
</dbReference>
<organism evidence="2 3">
    <name type="scientific">Lentzea miocenica</name>
    <dbReference type="NCBI Taxonomy" id="3095431"/>
    <lineage>
        <taxon>Bacteria</taxon>
        <taxon>Bacillati</taxon>
        <taxon>Actinomycetota</taxon>
        <taxon>Actinomycetes</taxon>
        <taxon>Pseudonocardiales</taxon>
        <taxon>Pseudonocardiaceae</taxon>
        <taxon>Lentzea</taxon>
    </lineage>
</organism>
<evidence type="ECO:0008006" key="4">
    <source>
        <dbReference type="Google" id="ProtNLM"/>
    </source>
</evidence>
<gene>
    <name evidence="2" type="ORF">SK803_24200</name>
</gene>
<keyword evidence="3" id="KW-1185">Reference proteome</keyword>
<dbReference type="Proteomes" id="UP001285521">
    <property type="component" value="Unassembled WGS sequence"/>
</dbReference>
<accession>A0ABU4T599</accession>
<reference evidence="2 3" key="2">
    <citation type="submission" date="2023-11" db="EMBL/GenBank/DDBJ databases">
        <authorList>
            <person name="Lara A.C."/>
            <person name="Chronakova A."/>
        </authorList>
    </citation>
    <scope>NUCLEOTIDE SEQUENCE [LARGE SCALE GENOMIC DNA]</scope>
    <source>
        <strain evidence="2 3">BCCO 10_0856</strain>
    </source>
</reference>
<name>A0ABU4T599_9PSEU</name>
<feature type="compositionally biased region" description="Acidic residues" evidence="1">
    <location>
        <begin position="183"/>
        <end position="195"/>
    </location>
</feature>
<protein>
    <recommendedName>
        <fullName evidence="4">SMI1/KNR4 family protein</fullName>
    </recommendedName>
</protein>
<sequence>MSHTVDRLTEIVTPPPSTGIEVDWEETAGAVGTALPADYVELVERYGGGRFDEYLWLLEPDARSYYDLIEKVDDREGDLEDLWDGGEAKPAQLEVPGARAIAWAATDNGEYLYWLAHEGRSPEEWTVLVNEARGERWEHFEMGCAEFLLKSLIGEVRSELLWSRYPADPHKFESSGLYPRRDDDDDEFDEDEDDE</sequence>
<evidence type="ECO:0000313" key="2">
    <source>
        <dbReference type="EMBL" id="MDX8033332.1"/>
    </source>
</evidence>